<evidence type="ECO:0000313" key="2">
    <source>
        <dbReference type="EMBL" id="RDG36247.1"/>
    </source>
</evidence>
<protein>
    <submittedName>
        <fullName evidence="2">SMI1/KNR4 family protein</fullName>
    </submittedName>
</protein>
<reference evidence="2 3" key="1">
    <citation type="submission" date="2018-07" db="EMBL/GenBank/DDBJ databases">
        <title>Streptomyces species from bats.</title>
        <authorList>
            <person name="Dunlap C."/>
        </authorList>
    </citation>
    <scope>NUCLEOTIDE SEQUENCE [LARGE SCALE GENOMIC DNA]</scope>
    <source>
        <strain evidence="2 3">AC230</strain>
    </source>
</reference>
<feature type="domain" description="Knr4/Smi1-like" evidence="1">
    <location>
        <begin position="37"/>
        <end position="140"/>
    </location>
</feature>
<dbReference type="SUPFAM" id="SSF160631">
    <property type="entry name" value="SMI1/KNR4-like"/>
    <property type="match status" value="1"/>
</dbReference>
<dbReference type="EMBL" id="QQNA01000169">
    <property type="protein sequence ID" value="RDG36247.1"/>
    <property type="molecule type" value="Genomic_DNA"/>
</dbReference>
<dbReference type="Proteomes" id="UP000253741">
    <property type="component" value="Unassembled WGS sequence"/>
</dbReference>
<dbReference type="RefSeq" id="WP_147286099.1">
    <property type="nucleotide sequence ID" value="NZ_QQNA01000169.1"/>
</dbReference>
<organism evidence="2 3">
    <name type="scientific">Streptomyces corynorhini</name>
    <dbReference type="NCBI Taxonomy" id="2282652"/>
    <lineage>
        <taxon>Bacteria</taxon>
        <taxon>Bacillati</taxon>
        <taxon>Actinomycetota</taxon>
        <taxon>Actinomycetes</taxon>
        <taxon>Kitasatosporales</taxon>
        <taxon>Streptomycetaceae</taxon>
        <taxon>Streptomyces</taxon>
    </lineage>
</organism>
<feature type="non-terminal residue" evidence="2">
    <location>
        <position position="146"/>
    </location>
</feature>
<accession>A0A370B305</accession>
<gene>
    <name evidence="2" type="ORF">DVH02_21085</name>
</gene>
<comment type="caution">
    <text evidence="2">The sequence shown here is derived from an EMBL/GenBank/DDBJ whole genome shotgun (WGS) entry which is preliminary data.</text>
</comment>
<keyword evidence="3" id="KW-1185">Reference proteome</keyword>
<evidence type="ECO:0000313" key="3">
    <source>
        <dbReference type="Proteomes" id="UP000253741"/>
    </source>
</evidence>
<dbReference type="SMART" id="SM00860">
    <property type="entry name" value="SMI1_KNR4"/>
    <property type="match status" value="1"/>
</dbReference>
<sequence>MKTYNWRPFLERWSADWTGSPAVLGREDGAGALGFAPAGEERVAALEARLGMALPPTYRSFLATTDGWRAAGTGIRLLGTADGVRRHGDGGDRWSRALLLSAGSDTSDASGVSDASDGTEVLLDPDEVSADGEWAAYLRRPGRAGP</sequence>
<proteinExistence type="predicted"/>
<name>A0A370B305_9ACTN</name>
<dbReference type="AlphaFoldDB" id="A0A370B305"/>
<dbReference type="InterPro" id="IPR018958">
    <property type="entry name" value="Knr4/Smi1-like_dom"/>
</dbReference>
<dbReference type="Gene3D" id="3.40.1580.10">
    <property type="entry name" value="SMI1/KNR4-like"/>
    <property type="match status" value="1"/>
</dbReference>
<evidence type="ECO:0000259" key="1">
    <source>
        <dbReference type="SMART" id="SM00860"/>
    </source>
</evidence>
<dbReference type="Pfam" id="PF09346">
    <property type="entry name" value="SMI1_KNR4"/>
    <property type="match status" value="1"/>
</dbReference>
<dbReference type="InterPro" id="IPR037883">
    <property type="entry name" value="Knr4/Smi1-like_sf"/>
</dbReference>